<gene>
    <name evidence="2" type="ORF">C8D98_0043</name>
</gene>
<comment type="caution">
    <text evidence="2">The sequence shown here is derived from an EMBL/GenBank/DDBJ whole genome shotgun (WGS) entry which is preliminary data.</text>
</comment>
<feature type="transmembrane region" description="Helical" evidence="1">
    <location>
        <begin position="260"/>
        <end position="278"/>
    </location>
</feature>
<name>A0A4R1KAT0_9BACT</name>
<feature type="transmembrane region" description="Helical" evidence="1">
    <location>
        <begin position="352"/>
        <end position="369"/>
    </location>
</feature>
<organism evidence="2 3">
    <name type="scientific">Seleniivibrio woodruffii</name>
    <dbReference type="NCBI Taxonomy" id="1078050"/>
    <lineage>
        <taxon>Bacteria</taxon>
        <taxon>Pseudomonadati</taxon>
        <taxon>Deferribacterota</taxon>
        <taxon>Deferribacteres</taxon>
        <taxon>Deferribacterales</taxon>
        <taxon>Geovibrionaceae</taxon>
        <taxon>Seleniivibrio</taxon>
    </lineage>
</organism>
<evidence type="ECO:0000313" key="3">
    <source>
        <dbReference type="Proteomes" id="UP000294614"/>
    </source>
</evidence>
<feature type="transmembrane region" description="Helical" evidence="1">
    <location>
        <begin position="290"/>
        <end position="314"/>
    </location>
</feature>
<proteinExistence type="predicted"/>
<dbReference type="RefSeq" id="WP_132870921.1">
    <property type="nucleotide sequence ID" value="NZ_SMGG01000003.1"/>
</dbReference>
<reference evidence="2 3" key="1">
    <citation type="submission" date="2019-03" db="EMBL/GenBank/DDBJ databases">
        <title>Genomic Encyclopedia of Type Strains, Phase IV (KMG-IV): sequencing the most valuable type-strain genomes for metagenomic binning, comparative biology and taxonomic classification.</title>
        <authorList>
            <person name="Goeker M."/>
        </authorList>
    </citation>
    <scope>NUCLEOTIDE SEQUENCE [LARGE SCALE GENOMIC DNA]</scope>
    <source>
        <strain evidence="2 3">DSM 24984</strain>
    </source>
</reference>
<protein>
    <submittedName>
        <fullName evidence="2">Uncharacterized protein</fullName>
    </submittedName>
</protein>
<dbReference type="Proteomes" id="UP000294614">
    <property type="component" value="Unassembled WGS sequence"/>
</dbReference>
<evidence type="ECO:0000313" key="2">
    <source>
        <dbReference type="EMBL" id="TCK61542.1"/>
    </source>
</evidence>
<keyword evidence="1" id="KW-1133">Transmembrane helix</keyword>
<keyword evidence="1" id="KW-0812">Transmembrane</keyword>
<accession>A0A4R1KAT0</accession>
<keyword evidence="1" id="KW-0472">Membrane</keyword>
<keyword evidence="3" id="KW-1185">Reference proteome</keyword>
<feature type="transmembrane region" description="Helical" evidence="1">
    <location>
        <begin position="320"/>
        <end position="340"/>
    </location>
</feature>
<evidence type="ECO:0000256" key="1">
    <source>
        <dbReference type="SAM" id="Phobius"/>
    </source>
</evidence>
<dbReference type="AlphaFoldDB" id="A0A4R1KAT0"/>
<sequence length="373" mass="43334">MAKKKSVHIDEIYYSQTEKEETILFLNSFLYYESEHKTGNASTTHCYVKETIKMLNESNVLRCDDRFFKYFNRDSGDDCKRDETKVPSKRSAVIAYFKGLNERMISYFDVNYNRNHNFKISIEGFYVKVGRIPNIVEVLRDKGHQEKQASNKTRSSVVLDYQDIFDIYKWINLLLILFLPIKHTVRRFSNIELVSTSLAFHLLGYLSAKKLFENAFQKILSSYNVKELLASAGKDKKEQFQLMTNGLIDTLNMLVDINNILTLLLAIMLSTLIFVIANKMYKFSRATYGGLFFIFLNTYSIVLFVFGLISYQLLSPNGHFKVPIMVLSTAYFVIYPVASTKFLLNLKFRESIGAYVVLLFLVGIFRYILNIVF</sequence>
<dbReference type="EMBL" id="SMGG01000003">
    <property type="protein sequence ID" value="TCK61542.1"/>
    <property type="molecule type" value="Genomic_DNA"/>
</dbReference>